<comment type="caution">
    <text evidence="2">The sequence shown here is derived from an EMBL/GenBank/DDBJ whole genome shotgun (WGS) entry which is preliminary data.</text>
</comment>
<reference evidence="2 3" key="1">
    <citation type="journal article" date="2015" name="Genome Announc.">
        <title>Expanding the biotechnology potential of lactobacilli through comparative genomics of 213 strains and associated genera.</title>
        <authorList>
            <person name="Sun Z."/>
            <person name="Harris H.M."/>
            <person name="McCann A."/>
            <person name="Guo C."/>
            <person name="Argimon S."/>
            <person name="Zhang W."/>
            <person name="Yang X."/>
            <person name="Jeffery I.B."/>
            <person name="Cooney J.C."/>
            <person name="Kagawa T.F."/>
            <person name="Liu W."/>
            <person name="Song Y."/>
            <person name="Salvetti E."/>
            <person name="Wrobel A."/>
            <person name="Rasinkangas P."/>
            <person name="Parkhill J."/>
            <person name="Rea M.C."/>
            <person name="O'Sullivan O."/>
            <person name="Ritari J."/>
            <person name="Douillard F.P."/>
            <person name="Paul Ross R."/>
            <person name="Yang R."/>
            <person name="Briner A.E."/>
            <person name="Felis G.E."/>
            <person name="de Vos W.M."/>
            <person name="Barrangou R."/>
            <person name="Klaenhammer T.R."/>
            <person name="Caufield P.W."/>
            <person name="Cui Y."/>
            <person name="Zhang H."/>
            <person name="O'Toole P.W."/>
        </authorList>
    </citation>
    <scope>NUCLEOTIDE SEQUENCE [LARGE SCALE GENOMIC DNA]</scope>
    <source>
        <strain evidence="2 3">DSM 19674</strain>
    </source>
</reference>
<dbReference type="Gene3D" id="3.40.50.10140">
    <property type="entry name" value="Toll/interleukin-1 receptor homology (TIR) domain"/>
    <property type="match status" value="1"/>
</dbReference>
<keyword evidence="3" id="KW-1185">Reference proteome</keyword>
<gene>
    <name evidence="2" type="ORF">FC78_GL000812</name>
</gene>
<evidence type="ECO:0000259" key="1">
    <source>
        <dbReference type="Pfam" id="PF08937"/>
    </source>
</evidence>
<proteinExistence type="predicted"/>
<accession>A0A0R1KWH0</accession>
<feature type="domain" description="Thoeris protein ThsB TIR-like" evidence="1">
    <location>
        <begin position="11"/>
        <end position="115"/>
    </location>
</feature>
<dbReference type="InterPro" id="IPR015032">
    <property type="entry name" value="ThsB__TIR-like_domain"/>
</dbReference>
<name>A0A0R1KWH0_9LACO</name>
<dbReference type="STRING" id="1423788.FC78_GL000812"/>
<organism evidence="2 3">
    <name type="scientific">Companilactobacillus bobalius DSM 19674</name>
    <dbReference type="NCBI Taxonomy" id="1423788"/>
    <lineage>
        <taxon>Bacteria</taxon>
        <taxon>Bacillati</taxon>
        <taxon>Bacillota</taxon>
        <taxon>Bacilli</taxon>
        <taxon>Lactobacillales</taxon>
        <taxon>Lactobacillaceae</taxon>
        <taxon>Companilactobacillus</taxon>
        <taxon>Companilactobacillus bobalius</taxon>
    </lineage>
</organism>
<dbReference type="AlphaFoldDB" id="A0A0R1KWH0"/>
<dbReference type="EMBL" id="AZDY01000020">
    <property type="protein sequence ID" value="KRK84314.1"/>
    <property type="molecule type" value="Genomic_DNA"/>
</dbReference>
<evidence type="ECO:0000313" key="3">
    <source>
        <dbReference type="Proteomes" id="UP000051515"/>
    </source>
</evidence>
<dbReference type="Pfam" id="PF08937">
    <property type="entry name" value="ThsB_TIR"/>
    <property type="match status" value="1"/>
</dbReference>
<sequence>MGEIVLGYKVFVSYKYKDSNVASLSGYYKNTVRDYVDYLQTTKFSGDDLNKAENDDQDLSVFKDETIRTKLKEKIWDSSVTLVLISPNMVERFKPEKDQWIPWEIAYSLRTQTRITTRSLPNAIIAVVLPDELNSYEYFITHWTYEEQDNPKEKTVRTIHTDKTFQVIAKNMFNQKNPDIKEIYGKTVYFGNSSYITAIEWKDFILDVDGCLDRAISLRNSIADYNMCRKP</sequence>
<dbReference type="InterPro" id="IPR035897">
    <property type="entry name" value="Toll_tir_struct_dom_sf"/>
</dbReference>
<protein>
    <recommendedName>
        <fullName evidence="1">Thoeris protein ThsB TIR-like domain-containing protein</fullName>
    </recommendedName>
</protein>
<dbReference type="Proteomes" id="UP000051515">
    <property type="component" value="Unassembled WGS sequence"/>
</dbReference>
<evidence type="ECO:0000313" key="2">
    <source>
        <dbReference type="EMBL" id="KRK84314.1"/>
    </source>
</evidence>
<dbReference type="PATRIC" id="fig|1423788.3.peg.832"/>